<evidence type="ECO:0000256" key="1">
    <source>
        <dbReference type="SAM" id="MobiDB-lite"/>
    </source>
</evidence>
<name>A0A178WJ58_ARATH</name>
<proteinExistence type="predicted"/>
<evidence type="ECO:0000313" key="3">
    <source>
        <dbReference type="Proteomes" id="UP000078284"/>
    </source>
</evidence>
<comment type="caution">
    <text evidence="2">The sequence shown here is derived from an EMBL/GenBank/DDBJ whole genome shotgun (WGS) entry which is preliminary data.</text>
</comment>
<accession>A0A178WJ58</accession>
<dbReference type="EMBL" id="LUHQ01000001">
    <property type="protein sequence ID" value="OAP17503.1"/>
    <property type="molecule type" value="Genomic_DNA"/>
</dbReference>
<organism evidence="2 3">
    <name type="scientific">Arabidopsis thaliana</name>
    <name type="common">Mouse-ear cress</name>
    <dbReference type="NCBI Taxonomy" id="3702"/>
    <lineage>
        <taxon>Eukaryota</taxon>
        <taxon>Viridiplantae</taxon>
        <taxon>Streptophyta</taxon>
        <taxon>Embryophyta</taxon>
        <taxon>Tracheophyta</taxon>
        <taxon>Spermatophyta</taxon>
        <taxon>Magnoliopsida</taxon>
        <taxon>eudicotyledons</taxon>
        <taxon>Gunneridae</taxon>
        <taxon>Pentapetalae</taxon>
        <taxon>rosids</taxon>
        <taxon>malvids</taxon>
        <taxon>Brassicales</taxon>
        <taxon>Brassicaceae</taxon>
        <taxon>Camelineae</taxon>
        <taxon>Arabidopsis</taxon>
    </lineage>
</organism>
<protein>
    <submittedName>
        <fullName evidence="2">Uncharacterized protein</fullName>
    </submittedName>
</protein>
<gene>
    <name evidence="2" type="ordered locus">AXX17_At1g58180</name>
</gene>
<dbReference type="AlphaFoldDB" id="A0A178WJ58"/>
<feature type="region of interest" description="Disordered" evidence="1">
    <location>
        <begin position="1"/>
        <end position="21"/>
    </location>
</feature>
<reference evidence="3" key="1">
    <citation type="journal article" date="2016" name="Proc. Natl. Acad. Sci. U.S.A.">
        <title>Chromosome-level assembly of Arabidopsis thaliana Ler reveals the extent of translocation and inversion polymorphisms.</title>
        <authorList>
            <person name="Zapata L."/>
            <person name="Ding J."/>
            <person name="Willing E.M."/>
            <person name="Hartwig B."/>
            <person name="Bezdan D."/>
            <person name="Jiao W.B."/>
            <person name="Patel V."/>
            <person name="Velikkakam James G."/>
            <person name="Koornneef M."/>
            <person name="Ossowski S."/>
            <person name="Schneeberger K."/>
        </authorList>
    </citation>
    <scope>NUCLEOTIDE SEQUENCE [LARGE SCALE GENOMIC DNA]</scope>
    <source>
        <strain evidence="3">cv. Landsberg erecta</strain>
    </source>
</reference>
<sequence>MVGSHSRDRTAEKRREEKERMRFLRGERNKAKQVRLNTVIHHIHYSTTTDFLVLFPLWSPNPLTRVVFSRDSLSHSLRDSPPHLTAAVRRRSTHPSNAGYCSDFGLIKINKKRSTAGRGSRG</sequence>
<evidence type="ECO:0000313" key="2">
    <source>
        <dbReference type="EMBL" id="OAP17503.1"/>
    </source>
</evidence>
<dbReference type="Proteomes" id="UP000078284">
    <property type="component" value="Chromosome 1"/>
</dbReference>